<evidence type="ECO:0000313" key="4">
    <source>
        <dbReference type="EMBL" id="RDW24664.1"/>
    </source>
</evidence>
<feature type="compositionally biased region" description="Polar residues" evidence="3">
    <location>
        <begin position="76"/>
        <end position="94"/>
    </location>
</feature>
<dbReference type="VEuPathDB" id="FungiDB:YALI0_D16445g"/>
<feature type="region of interest" description="Disordered" evidence="3">
    <location>
        <begin position="67"/>
        <end position="97"/>
    </location>
</feature>
<dbReference type="GO" id="GO:0043456">
    <property type="term" value="P:regulation of pentose-phosphate shunt"/>
    <property type="evidence" value="ECO:0007669"/>
    <property type="project" value="TreeGrafter"/>
</dbReference>
<dbReference type="SUPFAM" id="SSF53254">
    <property type="entry name" value="Phosphoglycerate mutase-like"/>
    <property type="match status" value="1"/>
</dbReference>
<dbReference type="PANTHER" id="PTHR46517">
    <property type="entry name" value="FRUCTOSE-2,6-BISPHOSPHATASE TIGAR"/>
    <property type="match status" value="1"/>
</dbReference>
<dbReference type="Pfam" id="PF00300">
    <property type="entry name" value="His_Phos_1"/>
    <property type="match status" value="2"/>
</dbReference>
<dbReference type="InterPro" id="IPR013078">
    <property type="entry name" value="His_Pase_superF_clade-1"/>
</dbReference>
<dbReference type="GO" id="GO:0004331">
    <property type="term" value="F:fructose-2,6-bisphosphate 2-phosphatase activity"/>
    <property type="evidence" value="ECO:0007669"/>
    <property type="project" value="TreeGrafter"/>
</dbReference>
<keyword evidence="1" id="KW-0378">Hydrolase</keyword>
<dbReference type="GO" id="GO:0045820">
    <property type="term" value="P:negative regulation of glycolytic process"/>
    <property type="evidence" value="ECO:0007669"/>
    <property type="project" value="TreeGrafter"/>
</dbReference>
<feature type="binding site" evidence="2">
    <location>
        <begin position="14"/>
        <end position="21"/>
    </location>
    <ligand>
        <name>substrate</name>
    </ligand>
</feature>
<dbReference type="InterPro" id="IPR001345">
    <property type="entry name" value="PG/BPGM_mutase_AS"/>
</dbReference>
<dbReference type="InterPro" id="IPR029033">
    <property type="entry name" value="His_PPase_superfam"/>
</dbReference>
<evidence type="ECO:0000256" key="3">
    <source>
        <dbReference type="SAM" id="MobiDB-lite"/>
    </source>
</evidence>
<dbReference type="PROSITE" id="PS00175">
    <property type="entry name" value="PG_MUTASE"/>
    <property type="match status" value="1"/>
</dbReference>
<sequence>MPHSLPPLRIILVRHGQTDHNKAGIIQGQTDIPLNDEGRRQARDCGKKIREVLAGFGDSVGADLDFSDSVGDTDRNSNSNRLSTPTAAPTTDWNPKNPFNGPISAVYTSDLKRCVETTDILLATAGIDTKAARTPLLRERYMGELENKPAVEGRQRCRDENRHWDSFGESNTHMVERLSKQWDTIVSRGLEERQGTVLVVTHGGCITRFTNYLVNELQPEPFALSSLISVDSLRSPQNTSFTVFDIDRNTFQGTLQVFADIAHLDGVEKRVSNPDEYVPGRW</sequence>
<dbReference type="Gene3D" id="3.40.50.1240">
    <property type="entry name" value="Phosphoglycerate mutase-like"/>
    <property type="match status" value="1"/>
</dbReference>
<dbReference type="VEuPathDB" id="FungiDB:YALI1_D20359g"/>
<gene>
    <name evidence="4" type="ORF">B0I71DRAFT_47873</name>
</gene>
<name>A0A371C2Z5_YARLL</name>
<dbReference type="AlphaFoldDB" id="A0A371C2Z5"/>
<dbReference type="EMBL" id="KZ857342">
    <property type="protein sequence ID" value="RDW24664.1"/>
    <property type="molecule type" value="Genomic_DNA"/>
</dbReference>
<dbReference type="OMA" id="SNHENSI"/>
<dbReference type="PANTHER" id="PTHR46517:SF1">
    <property type="entry name" value="FRUCTOSE-2,6-BISPHOSPHATASE TIGAR"/>
    <property type="match status" value="1"/>
</dbReference>
<reference evidence="4 5" key="1">
    <citation type="submission" date="2018-07" db="EMBL/GenBank/DDBJ databases">
        <title>Draft Genome Assemblies for Five Robust Yarrowia lipolytica Strains Exhibiting High Lipid Production and Pentose Sugar Utilization and Sugar Alcohol Secretion from Undetoxified Lignocellulosic Biomass Hydrolysates.</title>
        <authorList>
            <consortium name="DOE Joint Genome Institute"/>
            <person name="Walker C."/>
            <person name="Ryu S."/>
            <person name="Na H."/>
            <person name="Zane M."/>
            <person name="LaButti K."/>
            <person name="Lipzen A."/>
            <person name="Haridas S."/>
            <person name="Barry K."/>
            <person name="Grigoriev I.V."/>
            <person name="Quarterman J."/>
            <person name="Slininger P."/>
            <person name="Dien B."/>
            <person name="Trinh C.T."/>
        </authorList>
    </citation>
    <scope>NUCLEOTIDE SEQUENCE [LARGE SCALE GENOMIC DNA]</scope>
    <source>
        <strain evidence="4 5">YB392</strain>
    </source>
</reference>
<proteinExistence type="predicted"/>
<accession>A0A371C2Z5</accession>
<evidence type="ECO:0000313" key="5">
    <source>
        <dbReference type="Proteomes" id="UP000256601"/>
    </source>
</evidence>
<evidence type="ECO:0000256" key="1">
    <source>
        <dbReference type="ARBA" id="ARBA00022801"/>
    </source>
</evidence>
<dbReference type="GO" id="GO:0005829">
    <property type="term" value="C:cytosol"/>
    <property type="evidence" value="ECO:0007669"/>
    <property type="project" value="TreeGrafter"/>
</dbReference>
<dbReference type="SMART" id="SM00855">
    <property type="entry name" value="PGAM"/>
    <property type="match status" value="1"/>
</dbReference>
<organism evidence="4 5">
    <name type="scientific">Yarrowia lipolytica</name>
    <name type="common">Candida lipolytica</name>
    <dbReference type="NCBI Taxonomy" id="4952"/>
    <lineage>
        <taxon>Eukaryota</taxon>
        <taxon>Fungi</taxon>
        <taxon>Dikarya</taxon>
        <taxon>Ascomycota</taxon>
        <taxon>Saccharomycotina</taxon>
        <taxon>Dipodascomycetes</taxon>
        <taxon>Dipodascales</taxon>
        <taxon>Dipodascales incertae sedis</taxon>
        <taxon>Yarrowia</taxon>
    </lineage>
</organism>
<dbReference type="Proteomes" id="UP000256601">
    <property type="component" value="Unassembled WGS sequence"/>
</dbReference>
<protein>
    <submittedName>
        <fullName evidence="4">Histidine phosphatase superfamily</fullName>
    </submittedName>
</protein>
<dbReference type="CDD" id="cd07067">
    <property type="entry name" value="HP_PGM_like"/>
    <property type="match status" value="1"/>
</dbReference>
<dbReference type="InterPro" id="IPR051695">
    <property type="entry name" value="Phosphoglycerate_Mutase"/>
</dbReference>
<evidence type="ECO:0000256" key="2">
    <source>
        <dbReference type="PIRSR" id="PIRSR613078-2"/>
    </source>
</evidence>